<feature type="transmembrane region" description="Helical" evidence="19">
    <location>
        <begin position="231"/>
        <end position="254"/>
    </location>
</feature>
<evidence type="ECO:0000256" key="13">
    <source>
        <dbReference type="ARBA" id="ARBA00023268"/>
    </source>
</evidence>
<keyword evidence="8" id="KW-0949">S-adenosyl-L-methionine</keyword>
<evidence type="ECO:0000256" key="12">
    <source>
        <dbReference type="ARBA" id="ARBA00023136"/>
    </source>
</evidence>
<evidence type="ECO:0000256" key="5">
    <source>
        <dbReference type="ARBA" id="ARBA00022603"/>
    </source>
</evidence>
<dbReference type="Pfam" id="PF06750">
    <property type="entry name" value="A24_N_bact"/>
    <property type="match status" value="1"/>
</dbReference>
<evidence type="ECO:0000256" key="19">
    <source>
        <dbReference type="SAM" id="Phobius"/>
    </source>
</evidence>
<evidence type="ECO:0000256" key="2">
    <source>
        <dbReference type="ARBA" id="ARBA00005801"/>
    </source>
</evidence>
<dbReference type="GO" id="GO:0005886">
    <property type="term" value="C:plasma membrane"/>
    <property type="evidence" value="ECO:0007669"/>
    <property type="project" value="UniProtKB-SubCell"/>
</dbReference>
<keyword evidence="23" id="KW-1185">Reference proteome</keyword>
<comment type="function">
    <text evidence="18">Plays an essential role in type IV pili and type II pseudopili formation by proteolytically removing the leader sequence from substrate proteins and subsequently monomethylating the alpha-amino group of the newly exposed N-terminal phenylalanine.</text>
</comment>
<evidence type="ECO:0000256" key="8">
    <source>
        <dbReference type="ARBA" id="ARBA00022691"/>
    </source>
</evidence>
<evidence type="ECO:0000256" key="18">
    <source>
        <dbReference type="RuleBase" id="RU003794"/>
    </source>
</evidence>
<feature type="domain" description="Prepilin peptidase A24 N-terminal" evidence="21">
    <location>
        <begin position="13"/>
        <end position="96"/>
    </location>
</feature>
<evidence type="ECO:0000313" key="23">
    <source>
        <dbReference type="Proteomes" id="UP000190102"/>
    </source>
</evidence>
<keyword evidence="9 18" id="KW-0812">Transmembrane</keyword>
<evidence type="ECO:0000256" key="1">
    <source>
        <dbReference type="ARBA" id="ARBA00004429"/>
    </source>
</evidence>
<feature type="transmembrane region" description="Helical" evidence="19">
    <location>
        <begin position="6"/>
        <end position="27"/>
    </location>
</feature>
<dbReference type="InterPro" id="IPR010627">
    <property type="entry name" value="Prepilin_pept_A24_N"/>
</dbReference>
<reference evidence="23" key="1">
    <citation type="submission" date="2017-02" db="EMBL/GenBank/DDBJ databases">
        <authorList>
            <person name="Varghese N."/>
            <person name="Submissions S."/>
        </authorList>
    </citation>
    <scope>NUCLEOTIDE SEQUENCE [LARGE SCALE GENOMIC DNA]</scope>
    <source>
        <strain evidence="23">ATCC BAA-34</strain>
    </source>
</reference>
<dbReference type="GO" id="GO:0008168">
    <property type="term" value="F:methyltransferase activity"/>
    <property type="evidence" value="ECO:0007669"/>
    <property type="project" value="UniProtKB-KW"/>
</dbReference>
<dbReference type="AlphaFoldDB" id="A0A1T4S1E2"/>
<evidence type="ECO:0000256" key="10">
    <source>
        <dbReference type="ARBA" id="ARBA00022801"/>
    </source>
</evidence>
<accession>A0A1T4S1E2</accession>
<feature type="domain" description="Prepilin type IV endopeptidase peptidase" evidence="20">
    <location>
        <begin position="107"/>
        <end position="215"/>
    </location>
</feature>
<evidence type="ECO:0000259" key="21">
    <source>
        <dbReference type="Pfam" id="PF06750"/>
    </source>
</evidence>
<dbReference type="RefSeq" id="WP_078791415.1">
    <property type="nucleotide sequence ID" value="NZ_FUWR01000028.1"/>
</dbReference>
<evidence type="ECO:0000313" key="22">
    <source>
        <dbReference type="EMBL" id="SKA21992.1"/>
    </source>
</evidence>
<keyword evidence="7 18" id="KW-0808">Transferase</keyword>
<evidence type="ECO:0000256" key="6">
    <source>
        <dbReference type="ARBA" id="ARBA00022670"/>
    </source>
</evidence>
<keyword evidence="13 18" id="KW-0511">Multifunctional enzyme</keyword>
<keyword evidence="3" id="KW-1003">Cell membrane</keyword>
<evidence type="ECO:0000256" key="16">
    <source>
        <dbReference type="ARBA" id="ARBA00071870"/>
    </source>
</evidence>
<comment type="catalytic activity">
    <reaction evidence="14 18">
        <text>Typically cleaves a -Gly-|-Phe- bond to release an N-terminal, basic peptide of 5-8 residues from type IV prepilin, and then N-methylates the new N-terminal amino group, the methyl donor being S-adenosyl-L-methionine.</text>
        <dbReference type="EC" id="3.4.23.43"/>
    </reaction>
</comment>
<feature type="transmembrane region" description="Helical" evidence="19">
    <location>
        <begin position="100"/>
        <end position="118"/>
    </location>
</feature>
<evidence type="ECO:0000256" key="11">
    <source>
        <dbReference type="ARBA" id="ARBA00022989"/>
    </source>
</evidence>
<dbReference type="InterPro" id="IPR014032">
    <property type="entry name" value="Peptidase_A24A_bac"/>
</dbReference>
<evidence type="ECO:0000256" key="4">
    <source>
        <dbReference type="ARBA" id="ARBA00022519"/>
    </source>
</evidence>
<dbReference type="Gene3D" id="1.20.120.1220">
    <property type="match status" value="1"/>
</dbReference>
<keyword evidence="12 19" id="KW-0472">Membrane</keyword>
<dbReference type="EC" id="3.4.23.43" evidence="15 18"/>
<dbReference type="PRINTS" id="PR00864">
    <property type="entry name" value="PREPILNPTASE"/>
</dbReference>
<feature type="transmembrane region" description="Helical" evidence="19">
    <location>
        <begin position="194"/>
        <end position="219"/>
    </location>
</feature>
<evidence type="ECO:0000256" key="9">
    <source>
        <dbReference type="ARBA" id="ARBA00022692"/>
    </source>
</evidence>
<feature type="transmembrane region" description="Helical" evidence="19">
    <location>
        <begin position="150"/>
        <end position="173"/>
    </location>
</feature>
<evidence type="ECO:0000259" key="20">
    <source>
        <dbReference type="Pfam" id="PF01478"/>
    </source>
</evidence>
<comment type="similarity">
    <text evidence="2 17">Belongs to the peptidase A24 family.</text>
</comment>
<evidence type="ECO:0000256" key="3">
    <source>
        <dbReference type="ARBA" id="ARBA00022475"/>
    </source>
</evidence>
<dbReference type="GO" id="GO:0032259">
    <property type="term" value="P:methylation"/>
    <property type="evidence" value="ECO:0007669"/>
    <property type="project" value="UniProtKB-KW"/>
</dbReference>
<evidence type="ECO:0000256" key="15">
    <source>
        <dbReference type="ARBA" id="ARBA00067082"/>
    </source>
</evidence>
<evidence type="ECO:0000256" key="7">
    <source>
        <dbReference type="ARBA" id="ARBA00022679"/>
    </source>
</evidence>
<dbReference type="PANTHER" id="PTHR30487:SF0">
    <property type="entry name" value="PREPILIN LEADER PEPTIDASE_N-METHYLTRANSFERASE-RELATED"/>
    <property type="match status" value="1"/>
</dbReference>
<keyword evidence="5 18" id="KW-0489">Methyltransferase</keyword>
<protein>
    <recommendedName>
        <fullName evidence="16 18">Prepilin leader peptidase/N-methyltransferase</fullName>
        <ecNumber evidence="18">2.1.1.-</ecNumber>
        <ecNumber evidence="15 18">3.4.23.43</ecNumber>
    </recommendedName>
</protein>
<dbReference type="GO" id="GO:0006465">
    <property type="term" value="P:signal peptide processing"/>
    <property type="evidence" value="ECO:0007669"/>
    <property type="project" value="TreeGrafter"/>
</dbReference>
<keyword evidence="6 18" id="KW-0645">Protease</keyword>
<dbReference type="EC" id="2.1.1.-" evidence="18"/>
<dbReference type="InterPro" id="IPR000045">
    <property type="entry name" value="Prepilin_IV_endopep_pep"/>
</dbReference>
<sequence length="258" mass="28185">MLPVAYMAVFVFLFGAVIGSFLNVCIYRLPLDQSIISPGSRCMSCGAAVRWFDNIPIISWLVLRGRCRGCGAGFSIRYPLVELLTGCLLLLLFLRFSLSISFFIYSLLVVALIVVTFIDFDHQIIPDEISLSGVVLGFLASFFLPEPGWISSLAGIVVGWGSLALVFYAYLWLTGREGMGGGDAKLLAMLGAFLGWKAVPFIIFTSSLVGSVVGLSLMAAQRKGRHLAIPFGPYLAFGAVVYIFYGPQLINWYLHLGK</sequence>
<dbReference type="STRING" id="115783.SAMN02745119_03186"/>
<keyword evidence="4" id="KW-0997">Cell inner membrane</keyword>
<evidence type="ECO:0000256" key="17">
    <source>
        <dbReference type="RuleBase" id="RU003793"/>
    </source>
</evidence>
<dbReference type="PANTHER" id="PTHR30487">
    <property type="entry name" value="TYPE 4 PREPILIN-LIKE PROTEINS LEADER PEPTIDE-PROCESSING ENZYME"/>
    <property type="match status" value="1"/>
</dbReference>
<proteinExistence type="inferred from homology"/>
<organism evidence="22 23">
    <name type="scientific">Trichlorobacter thiogenes</name>
    <dbReference type="NCBI Taxonomy" id="115783"/>
    <lineage>
        <taxon>Bacteria</taxon>
        <taxon>Pseudomonadati</taxon>
        <taxon>Thermodesulfobacteriota</taxon>
        <taxon>Desulfuromonadia</taxon>
        <taxon>Geobacterales</taxon>
        <taxon>Geobacteraceae</taxon>
        <taxon>Trichlorobacter</taxon>
    </lineage>
</organism>
<name>A0A1T4S1E2_9BACT</name>
<keyword evidence="10 18" id="KW-0378">Hydrolase</keyword>
<keyword evidence="11 19" id="KW-1133">Transmembrane helix</keyword>
<dbReference type="InterPro" id="IPR050882">
    <property type="entry name" value="Prepilin_peptidase/N-MTase"/>
</dbReference>
<dbReference type="Pfam" id="PF01478">
    <property type="entry name" value="Peptidase_A24"/>
    <property type="match status" value="1"/>
</dbReference>
<comment type="subcellular location">
    <subcellularLocation>
        <location evidence="1">Cell inner membrane</location>
        <topology evidence="1">Multi-pass membrane protein</topology>
    </subcellularLocation>
    <subcellularLocation>
        <location evidence="18">Cell membrane</location>
        <topology evidence="18">Multi-pass membrane protein</topology>
    </subcellularLocation>
</comment>
<dbReference type="OrthoDB" id="9789291at2"/>
<dbReference type="Proteomes" id="UP000190102">
    <property type="component" value="Unassembled WGS sequence"/>
</dbReference>
<feature type="transmembrane region" description="Helical" evidence="19">
    <location>
        <begin position="125"/>
        <end position="144"/>
    </location>
</feature>
<gene>
    <name evidence="22" type="ORF">SAMN02745119_03186</name>
</gene>
<dbReference type="GO" id="GO:0004190">
    <property type="term" value="F:aspartic-type endopeptidase activity"/>
    <property type="evidence" value="ECO:0007669"/>
    <property type="project" value="UniProtKB-EC"/>
</dbReference>
<evidence type="ECO:0000256" key="14">
    <source>
        <dbReference type="ARBA" id="ARBA00050401"/>
    </source>
</evidence>
<dbReference type="FunFam" id="1.20.120.1220:FF:000001">
    <property type="entry name" value="Type 4 prepilin-like proteins leader peptide-processing enzyme"/>
    <property type="match status" value="1"/>
</dbReference>
<dbReference type="EMBL" id="FUWR01000028">
    <property type="protein sequence ID" value="SKA21992.1"/>
    <property type="molecule type" value="Genomic_DNA"/>
</dbReference>